<organism evidence="12 13">
    <name type="scientific">Tepidiphilus baoligensis</name>
    <dbReference type="NCBI Taxonomy" id="2698687"/>
    <lineage>
        <taxon>Bacteria</taxon>
        <taxon>Pseudomonadati</taxon>
        <taxon>Pseudomonadota</taxon>
        <taxon>Hydrogenophilia</taxon>
        <taxon>Hydrogenophilales</taxon>
        <taxon>Hydrogenophilaceae</taxon>
        <taxon>Tepidiphilus</taxon>
    </lineage>
</organism>
<keyword evidence="13" id="KW-1185">Reference proteome</keyword>
<evidence type="ECO:0000313" key="13">
    <source>
        <dbReference type="Proteomes" id="UP000669605"/>
    </source>
</evidence>
<evidence type="ECO:0000313" key="12">
    <source>
        <dbReference type="EMBL" id="NMH17264.1"/>
    </source>
</evidence>
<dbReference type="NCBIfam" id="TIGR00077">
    <property type="entry name" value="lspA"/>
    <property type="match status" value="1"/>
</dbReference>
<evidence type="ECO:0000256" key="11">
    <source>
        <dbReference type="RuleBase" id="RU004181"/>
    </source>
</evidence>
<feature type="active site" evidence="9">
    <location>
        <position position="138"/>
    </location>
</feature>
<evidence type="ECO:0000256" key="9">
    <source>
        <dbReference type="HAMAP-Rule" id="MF_00161"/>
    </source>
</evidence>
<keyword evidence="4 9" id="KW-0812">Transmembrane</keyword>
<dbReference type="Proteomes" id="UP000669605">
    <property type="component" value="Unassembled WGS sequence"/>
</dbReference>
<comment type="caution">
    <text evidence="12">The sequence shown here is derived from an EMBL/GenBank/DDBJ whole genome shotgun (WGS) entry which is preliminary data.</text>
</comment>
<gene>
    <name evidence="9 12" type="primary">lspA</name>
    <name evidence="12" type="ORF">GV368_09175</name>
</gene>
<comment type="pathway">
    <text evidence="9">Protein modification; lipoprotein biosynthesis (signal peptide cleavage).</text>
</comment>
<dbReference type="EMBL" id="JAAAUB010000014">
    <property type="protein sequence ID" value="NMH17264.1"/>
    <property type="molecule type" value="Genomic_DNA"/>
</dbReference>
<feature type="transmembrane region" description="Helical" evidence="9">
    <location>
        <begin position="39"/>
        <end position="59"/>
    </location>
</feature>
<feature type="transmembrane region" description="Helical" evidence="9">
    <location>
        <begin position="129"/>
        <end position="150"/>
    </location>
</feature>
<proteinExistence type="inferred from homology"/>
<dbReference type="HAMAP" id="MF_00161">
    <property type="entry name" value="LspA"/>
    <property type="match status" value="1"/>
</dbReference>
<evidence type="ECO:0000256" key="10">
    <source>
        <dbReference type="RuleBase" id="RU000594"/>
    </source>
</evidence>
<protein>
    <recommendedName>
        <fullName evidence="9">Lipoprotein signal peptidase</fullName>
        <ecNumber evidence="9">3.4.23.36</ecNumber>
    </recommendedName>
    <alternativeName>
        <fullName evidence="9">Prolipoprotein signal peptidase</fullName>
    </alternativeName>
    <alternativeName>
        <fullName evidence="9">Signal peptidase II</fullName>
        <shortName evidence="9">SPase II</shortName>
    </alternativeName>
</protein>
<comment type="catalytic activity">
    <reaction evidence="9 10">
        <text>Release of signal peptides from bacterial membrane prolipoproteins. Hydrolyzes -Xaa-Yaa-Zaa-|-(S,diacylglyceryl)Cys-, in which Xaa is hydrophobic (preferably Leu), and Yaa (Ala or Ser) and Zaa (Gly or Ala) have small, neutral side chains.</text>
        <dbReference type="EC" id="3.4.23.36"/>
    </reaction>
</comment>
<dbReference type="RefSeq" id="WP_142805016.1">
    <property type="nucleotide sequence ID" value="NZ_JAAAUB010000014.1"/>
</dbReference>
<dbReference type="GO" id="GO:0004190">
    <property type="term" value="F:aspartic-type endopeptidase activity"/>
    <property type="evidence" value="ECO:0007669"/>
    <property type="project" value="UniProtKB-EC"/>
</dbReference>
<dbReference type="PANTHER" id="PTHR33695:SF1">
    <property type="entry name" value="LIPOPROTEIN SIGNAL PEPTIDASE"/>
    <property type="match status" value="1"/>
</dbReference>
<evidence type="ECO:0000256" key="1">
    <source>
        <dbReference type="ARBA" id="ARBA00006139"/>
    </source>
</evidence>
<evidence type="ECO:0000256" key="6">
    <source>
        <dbReference type="ARBA" id="ARBA00022801"/>
    </source>
</evidence>
<comment type="subcellular location">
    <subcellularLocation>
        <location evidence="9">Cell membrane</location>
        <topology evidence="9">Multi-pass membrane protein</topology>
    </subcellularLocation>
</comment>
<keyword evidence="2 9" id="KW-1003">Cell membrane</keyword>
<name>A0ABX1QNJ8_9PROT</name>
<dbReference type="EC" id="3.4.23.36" evidence="9"/>
<evidence type="ECO:0000256" key="3">
    <source>
        <dbReference type="ARBA" id="ARBA00022670"/>
    </source>
</evidence>
<evidence type="ECO:0000256" key="7">
    <source>
        <dbReference type="ARBA" id="ARBA00022989"/>
    </source>
</evidence>
<sequence>MSAFARLRPTLAIALAVMALDQGSKLALSRWLPEGERLVLAPFLQLVSVYNPGAAFSFLAQAGGWQRGFFLVLALAVSAWLLWLAAAREAGRMERLAYGLIVGGALGNAIDRLVHGAVYDFLLFHAGRWAWPAFNLADSAITVGVALLLWHQWRQGKQARHANEPPNETPT</sequence>
<comment type="similarity">
    <text evidence="1 9 11">Belongs to the peptidase A8 family.</text>
</comment>
<comment type="function">
    <text evidence="9 10">This protein specifically catalyzes the removal of signal peptides from prolipoproteins.</text>
</comment>
<accession>A0ABX1QNJ8</accession>
<evidence type="ECO:0000256" key="8">
    <source>
        <dbReference type="ARBA" id="ARBA00023136"/>
    </source>
</evidence>
<feature type="transmembrane region" description="Helical" evidence="9">
    <location>
        <begin position="68"/>
        <end position="86"/>
    </location>
</feature>
<dbReference type="PRINTS" id="PR00781">
    <property type="entry name" value="LIPOSIGPTASE"/>
</dbReference>
<evidence type="ECO:0000256" key="5">
    <source>
        <dbReference type="ARBA" id="ARBA00022750"/>
    </source>
</evidence>
<dbReference type="PROSITE" id="PS00855">
    <property type="entry name" value="SPASE_II"/>
    <property type="match status" value="1"/>
</dbReference>
<reference evidence="12 13" key="1">
    <citation type="journal article" date="2020" name="Curr. Microbiol.">
        <title>Tepidiphilus baoligensis sp. nov., a Novel Bacterium of the Family Hydrogenophilaceae Isolated from an Oil Reservoir.</title>
        <authorList>
            <person name="Zhang X."/>
            <person name="Wang G."/>
            <person name="Ma X."/>
            <person name="Yu J."/>
            <person name="You J."/>
            <person name="Xue Y."/>
            <person name="Ma Y."/>
        </authorList>
    </citation>
    <scope>NUCLEOTIDE SEQUENCE [LARGE SCALE GENOMIC DNA]</scope>
    <source>
        <strain evidence="12 13">B18-69</strain>
    </source>
</reference>
<evidence type="ECO:0000256" key="2">
    <source>
        <dbReference type="ARBA" id="ARBA00022475"/>
    </source>
</evidence>
<dbReference type="PANTHER" id="PTHR33695">
    <property type="entry name" value="LIPOPROTEIN SIGNAL PEPTIDASE"/>
    <property type="match status" value="1"/>
</dbReference>
<keyword evidence="5 9" id="KW-0064">Aspartyl protease</keyword>
<feature type="active site" evidence="9">
    <location>
        <position position="120"/>
    </location>
</feature>
<keyword evidence="7 9" id="KW-1133">Transmembrane helix</keyword>
<comment type="caution">
    <text evidence="9">Lacks conserved residue(s) required for the propagation of feature annotation.</text>
</comment>
<keyword evidence="6 9" id="KW-0378">Hydrolase</keyword>
<dbReference type="Pfam" id="PF01252">
    <property type="entry name" value="Peptidase_A8"/>
    <property type="match status" value="1"/>
</dbReference>
<keyword evidence="8 9" id="KW-0472">Membrane</keyword>
<dbReference type="InterPro" id="IPR001872">
    <property type="entry name" value="Peptidase_A8"/>
</dbReference>
<evidence type="ECO:0000256" key="4">
    <source>
        <dbReference type="ARBA" id="ARBA00022692"/>
    </source>
</evidence>
<keyword evidence="3 9" id="KW-0645">Protease</keyword>